<dbReference type="RefSeq" id="XP_951894.1">
    <property type="nucleotide sequence ID" value="XM_946801.1"/>
</dbReference>
<name>Q4UFF4_THEAN</name>
<dbReference type="EMBL" id="CR940348">
    <property type="protein sequence ID" value="CAI74162.1"/>
    <property type="molecule type" value="Genomic_DNA"/>
</dbReference>
<reference evidence="2 3" key="1">
    <citation type="journal article" date="2005" name="Science">
        <title>Genome of the host-cell transforming parasite Theileria annulata compared with T. parva.</title>
        <authorList>
            <person name="Pain A."/>
            <person name="Renauld H."/>
            <person name="Berriman M."/>
            <person name="Murphy L."/>
            <person name="Yeats C.A."/>
            <person name="Weir W."/>
            <person name="Kerhornou A."/>
            <person name="Aslett M."/>
            <person name="Bishop R."/>
            <person name="Bouchier C."/>
            <person name="Cochet M."/>
            <person name="Coulson R.M.R."/>
            <person name="Cronin A."/>
            <person name="de Villiers E.P."/>
            <person name="Fraser A."/>
            <person name="Fosker N."/>
            <person name="Gardner M."/>
            <person name="Goble A."/>
            <person name="Griffiths-Jones S."/>
            <person name="Harris D.E."/>
            <person name="Katzer F."/>
            <person name="Larke N."/>
            <person name="Lord A."/>
            <person name="Maser P."/>
            <person name="McKellar S."/>
            <person name="Mooney P."/>
            <person name="Morton F."/>
            <person name="Nene V."/>
            <person name="O'Neil S."/>
            <person name="Price C."/>
            <person name="Quail M.A."/>
            <person name="Rabbinowitsch E."/>
            <person name="Rawlings N.D."/>
            <person name="Rutter S."/>
            <person name="Saunders D."/>
            <person name="Seeger K."/>
            <person name="Shah T."/>
            <person name="Squares R."/>
            <person name="Squares S."/>
            <person name="Tivey A."/>
            <person name="Walker A.R."/>
            <person name="Woodward J."/>
            <person name="Dobbelaere D.A.E."/>
            <person name="Langsley G."/>
            <person name="Rajandream M.A."/>
            <person name="McKeever D."/>
            <person name="Shiels B."/>
            <person name="Tait A."/>
            <person name="Barrell B.G."/>
            <person name="Hall N."/>
        </authorList>
    </citation>
    <scope>NUCLEOTIDE SEQUENCE [LARGE SCALE GENOMIC DNA]</scope>
    <source>
        <strain evidence="3">Ankara</strain>
    </source>
</reference>
<keyword evidence="1" id="KW-1133">Transmembrane helix</keyword>
<dbReference type="AlphaFoldDB" id="Q4UFF4"/>
<proteinExistence type="predicted"/>
<keyword evidence="1" id="KW-0472">Membrane</keyword>
<feature type="transmembrane region" description="Helical" evidence="1">
    <location>
        <begin position="251"/>
        <end position="271"/>
    </location>
</feature>
<keyword evidence="1" id="KW-0812">Transmembrane</keyword>
<keyword evidence="3" id="KW-1185">Reference proteome</keyword>
<gene>
    <name evidence="2" type="ORF">TA15310</name>
</gene>
<dbReference type="VEuPathDB" id="PiroplasmaDB:TA15310"/>
<dbReference type="Proteomes" id="UP000001950">
    <property type="component" value="Chromosome 2"/>
</dbReference>
<accession>Q4UFF4</accession>
<sequence>MLNVTKANQLNAQASGMLIDAGTLYTQANLLAGKAKGQTALDDEALKQKAGETPNDGLRGLAKTLYDSAKALQDAVSAGAGDGDEKAAENLATAVGQTESTGIRNALKLLAEEQTTSQLSKKAQDVRDAYEKGTNGVKPKFEAVKGKKETYKSAGKESEYQAVVEAWEAFNALYDADLKKLAKELNGAANTLSGSPTVTTAQNFKEEYDAFKLKGKSTITITGVGNSDKKNITITNLPNINDTFKPRQIKFWVIIFPSIVSQWLNLITYVIL</sequence>
<dbReference type="InParanoid" id="Q4UFF4"/>
<evidence type="ECO:0000256" key="1">
    <source>
        <dbReference type="SAM" id="Phobius"/>
    </source>
</evidence>
<protein>
    <submittedName>
        <fullName evidence="2">Tpr-related protein family member, putative</fullName>
    </submittedName>
</protein>
<dbReference type="KEGG" id="tan:TA15310"/>
<dbReference type="GeneID" id="3861748"/>
<organism evidence="2 3">
    <name type="scientific">Theileria annulata</name>
    <dbReference type="NCBI Taxonomy" id="5874"/>
    <lineage>
        <taxon>Eukaryota</taxon>
        <taxon>Sar</taxon>
        <taxon>Alveolata</taxon>
        <taxon>Apicomplexa</taxon>
        <taxon>Aconoidasida</taxon>
        <taxon>Piroplasmida</taxon>
        <taxon>Theileriidae</taxon>
        <taxon>Theileria</taxon>
    </lineage>
</organism>
<evidence type="ECO:0000313" key="3">
    <source>
        <dbReference type="Proteomes" id="UP000001950"/>
    </source>
</evidence>
<evidence type="ECO:0000313" key="2">
    <source>
        <dbReference type="EMBL" id="CAI74162.1"/>
    </source>
</evidence>